<protein>
    <submittedName>
        <fullName evidence="1">13066_t:CDS:1</fullName>
    </submittedName>
</protein>
<evidence type="ECO:0000313" key="1">
    <source>
        <dbReference type="EMBL" id="CAG8577082.1"/>
    </source>
</evidence>
<gene>
    <name evidence="1" type="ORF">RPERSI_LOCUS4984</name>
</gene>
<feature type="non-terminal residue" evidence="1">
    <location>
        <position position="1"/>
    </location>
</feature>
<sequence>KDDIALLDAHHSEEIFDKYIIRVAGKSFIVIDHPFEVYELPDIYKYIDRNLPFRLVLDIDARQNSDPMNPELPSLDRTVIARMLVEKASKLSKPDNSPVRVCAYYGDMDGKQRQKDFSDINITWSELDCIAYTNTVEAGISFEVTGHFDIVIAITNITTPVHKNSNKLFHPPAIKSHREWDNNTISYKIDESPAVIIFIEVEHQKRLSARYFIEKLCSLIASTSASFQLIKMDKSREVIGNRKRIYNEVRVEVLVIKEMDFNAVATSRNLSLEEAEVLKFDQECSIADTMALKPNRSDICKNFPISVESVVRGGVSLFTIEKNKQSSLQNLIQMNYSSDNLSMLIGIIWEHEETKAWRNNILMKFLYHPNLTPLKHRTGALYNAFIKTNTLEPEHILALIRALD</sequence>
<dbReference type="EMBL" id="CAJVQC010007268">
    <property type="protein sequence ID" value="CAG8577082.1"/>
    <property type="molecule type" value="Genomic_DNA"/>
</dbReference>
<keyword evidence="2" id="KW-1185">Reference proteome</keyword>
<evidence type="ECO:0000313" key="2">
    <source>
        <dbReference type="Proteomes" id="UP000789920"/>
    </source>
</evidence>
<proteinExistence type="predicted"/>
<name>A0ACA9M8W0_9GLOM</name>
<organism evidence="1 2">
    <name type="scientific">Racocetra persica</name>
    <dbReference type="NCBI Taxonomy" id="160502"/>
    <lineage>
        <taxon>Eukaryota</taxon>
        <taxon>Fungi</taxon>
        <taxon>Fungi incertae sedis</taxon>
        <taxon>Mucoromycota</taxon>
        <taxon>Glomeromycotina</taxon>
        <taxon>Glomeromycetes</taxon>
        <taxon>Diversisporales</taxon>
        <taxon>Gigasporaceae</taxon>
        <taxon>Racocetra</taxon>
    </lineage>
</organism>
<accession>A0ACA9M8W0</accession>
<dbReference type="Proteomes" id="UP000789920">
    <property type="component" value="Unassembled WGS sequence"/>
</dbReference>
<comment type="caution">
    <text evidence="1">The sequence shown here is derived from an EMBL/GenBank/DDBJ whole genome shotgun (WGS) entry which is preliminary data.</text>
</comment>
<reference evidence="1" key="1">
    <citation type="submission" date="2021-06" db="EMBL/GenBank/DDBJ databases">
        <authorList>
            <person name="Kallberg Y."/>
            <person name="Tangrot J."/>
            <person name="Rosling A."/>
        </authorList>
    </citation>
    <scope>NUCLEOTIDE SEQUENCE</scope>
    <source>
        <strain evidence="1">MA461A</strain>
    </source>
</reference>